<evidence type="ECO:0000313" key="6">
    <source>
        <dbReference type="Proteomes" id="UP000509322"/>
    </source>
</evidence>
<dbReference type="Proteomes" id="UP000273626">
    <property type="component" value="Unassembled WGS sequence"/>
</dbReference>
<evidence type="ECO:0000313" key="4">
    <source>
        <dbReference type="Proteomes" id="UP000273626"/>
    </source>
</evidence>
<organism evidence="1 5">
    <name type="scientific">Paracoccus pantotrophus</name>
    <name type="common">Thiosphaera pantotropha</name>
    <dbReference type="NCBI Taxonomy" id="82367"/>
    <lineage>
        <taxon>Bacteria</taxon>
        <taxon>Pseudomonadati</taxon>
        <taxon>Pseudomonadota</taxon>
        <taxon>Alphaproteobacteria</taxon>
        <taxon>Rhodobacterales</taxon>
        <taxon>Paracoccaceae</taxon>
        <taxon>Paracoccus</taxon>
    </lineage>
</organism>
<dbReference type="Proteomes" id="UP000326453">
    <property type="component" value="Chromosome 1"/>
</dbReference>
<keyword evidence="4" id="KW-1185">Reference proteome</keyword>
<reference evidence="3 4" key="1">
    <citation type="submission" date="2018-10" db="EMBL/GenBank/DDBJ databases">
        <title>Genomic Encyclopedia of Archaeal and Bacterial Type Strains, Phase II (KMG-II): from individual species to whole genera.</title>
        <authorList>
            <person name="Goeker M."/>
        </authorList>
    </citation>
    <scope>NUCLEOTIDE SEQUENCE [LARGE SCALE GENOMIC DNA]</scope>
    <source>
        <strain evidence="4">ATCC 35512 / DSM 2944 / CIP 106514 / LMD 82.5 / NBRC 102493 / NCCB 82005 / GB17</strain>
        <strain evidence="3">DSM 2944</strain>
    </source>
</reference>
<dbReference type="PANTHER" id="PTHR36152">
    <property type="entry name" value="CYTOPLASMIC PROTEIN-RELATED"/>
    <property type="match status" value="1"/>
</dbReference>
<dbReference type="Gene3D" id="2.30.110.20">
    <property type="entry name" value="Hcp1-like"/>
    <property type="match status" value="1"/>
</dbReference>
<dbReference type="GeneID" id="51372773"/>
<dbReference type="AlphaFoldDB" id="A0A1I5HKD9"/>
<dbReference type="InterPro" id="IPR036624">
    <property type="entry name" value="Hcp1-lik_sf"/>
</dbReference>
<protein>
    <submittedName>
        <fullName evidence="3">Type VI secretion system secreted protein Hcp</fullName>
    </submittedName>
    <submittedName>
        <fullName evidence="1">Type VI secretion system tube protein Hcp</fullName>
    </submittedName>
</protein>
<evidence type="ECO:0000313" key="2">
    <source>
        <dbReference type="EMBL" id="QLH15753.1"/>
    </source>
</evidence>
<dbReference type="InterPro" id="IPR008514">
    <property type="entry name" value="T6SS_Hcp"/>
</dbReference>
<dbReference type="RefSeq" id="WP_024844268.1">
    <property type="nucleotide sequence ID" value="NZ_CP038203.1"/>
</dbReference>
<accession>A0A1I5HKD9</accession>
<gene>
    <name evidence="3" type="ORF">BDE18_0513</name>
    <name evidence="1" type="ORF">ESD82_19450</name>
    <name evidence="2" type="ORF">HYQ43_16515</name>
</gene>
<dbReference type="KEGG" id="ppan:ESD82_19450"/>
<evidence type="ECO:0000313" key="1">
    <source>
        <dbReference type="EMBL" id="QFG38216.1"/>
    </source>
</evidence>
<reference evidence="1 5" key="2">
    <citation type="submission" date="2019-01" db="EMBL/GenBank/DDBJ databases">
        <title>Complete Genome Sequence and Annotation of the Paracoccus pantotrophus type strain DSM 2944.</title>
        <authorList>
            <person name="Bockwoldt J.A."/>
            <person name="Zimmermann M."/>
            <person name="Tiso T."/>
            <person name="Blank L.M."/>
        </authorList>
    </citation>
    <scope>NUCLEOTIDE SEQUENCE [LARGE SCALE GENOMIC DNA]</scope>
    <source>
        <strain evidence="1 5">DSM 2944</strain>
    </source>
</reference>
<sequence>MAFTGYLKIDGIDGESRRADHEGEIDIWGADLKAEQKSSAATGSGRVRGRATISDLTLYKWYDAASPYLALACMQGKAFEAMTFTVRKDSGEAHLDYLTITMTNCLISSYSMSQNQPAPEIDTIAEQIGISFEKVAIKYVVQADDHSKGDEHEVEYDLMAAK</sequence>
<evidence type="ECO:0000313" key="5">
    <source>
        <dbReference type="Proteomes" id="UP000326453"/>
    </source>
</evidence>
<dbReference type="EMBL" id="RBLI01000001">
    <property type="protein sequence ID" value="RKS51273.1"/>
    <property type="molecule type" value="Genomic_DNA"/>
</dbReference>
<reference evidence="2 6" key="3">
    <citation type="submission" date="2020-07" db="EMBL/GenBank/DDBJ databases">
        <title>The complete genome of Paracoccus pantotrophus ACCC 10489.</title>
        <authorList>
            <person name="Si Y."/>
        </authorList>
    </citation>
    <scope>NUCLEOTIDE SEQUENCE [LARGE SCALE GENOMIC DNA]</scope>
    <source>
        <strain evidence="2 6">ACCC10489</strain>
    </source>
</reference>
<dbReference type="InterPro" id="IPR053165">
    <property type="entry name" value="HSI-I_assembly_Hcp1"/>
</dbReference>
<dbReference type="PANTHER" id="PTHR36152:SF5">
    <property type="entry name" value="PROTEIN HCP1"/>
    <property type="match status" value="1"/>
</dbReference>
<dbReference type="OrthoDB" id="5146053at2"/>
<dbReference type="SUPFAM" id="SSF141452">
    <property type="entry name" value="Hcp1-like"/>
    <property type="match status" value="1"/>
</dbReference>
<proteinExistence type="predicted"/>
<dbReference type="EMBL" id="CP044426">
    <property type="protein sequence ID" value="QFG38216.1"/>
    <property type="molecule type" value="Genomic_DNA"/>
</dbReference>
<evidence type="ECO:0000313" key="3">
    <source>
        <dbReference type="EMBL" id="RKS51273.1"/>
    </source>
</evidence>
<dbReference type="Proteomes" id="UP000509322">
    <property type="component" value="Chromosome 2"/>
</dbReference>
<dbReference type="EMBL" id="CP058690">
    <property type="protein sequence ID" value="QLH15753.1"/>
    <property type="molecule type" value="Genomic_DNA"/>
</dbReference>
<dbReference type="Pfam" id="PF05638">
    <property type="entry name" value="T6SS_HCP"/>
    <property type="match status" value="1"/>
</dbReference>
<name>A0A1I5HKD9_PARPN</name>